<evidence type="ECO:0000256" key="1">
    <source>
        <dbReference type="ARBA" id="ARBA00022441"/>
    </source>
</evidence>
<dbReference type="Gene3D" id="3.30.710.10">
    <property type="entry name" value="Potassium Channel Kv1.1, Chain A"/>
    <property type="match status" value="1"/>
</dbReference>
<dbReference type="PANTHER" id="PTHR24412:SF489">
    <property type="entry name" value="RING FINGER DOMAIN AND KELCH REPEAT-CONTAINING PROTEIN DDB_G0271372"/>
    <property type="match status" value="1"/>
</dbReference>
<keyword evidence="2" id="KW-0677">Repeat</keyword>
<organism evidence="4">
    <name type="scientific">Schistocephalus solidus</name>
    <name type="common">Tapeworm</name>
    <dbReference type="NCBI Taxonomy" id="70667"/>
    <lineage>
        <taxon>Eukaryota</taxon>
        <taxon>Metazoa</taxon>
        <taxon>Spiralia</taxon>
        <taxon>Lophotrochozoa</taxon>
        <taxon>Platyhelminthes</taxon>
        <taxon>Cestoda</taxon>
        <taxon>Eucestoda</taxon>
        <taxon>Diphyllobothriidea</taxon>
        <taxon>Diphyllobothriidae</taxon>
        <taxon>Schistocephalus</taxon>
    </lineage>
</organism>
<dbReference type="PANTHER" id="PTHR24412">
    <property type="entry name" value="KELCH PROTEIN"/>
    <property type="match status" value="1"/>
</dbReference>
<sequence length="727" mass="82376">MMTTFQSPERISFKLLERERKRGRLCDFTLFVNGVRILAHKIVLAATIPFFRDVFLHGEESAEFEELKRLSPELIETIISFAYTGRIEVTEINLGDLLDASKKLGINSLREQCAEYITTRQPPNFNRGIMEFARKLAMEDIVEACLVGIAKAFDAYIGTEAVYRLEEREFCSLLTRSDLRIQGEASLHRGIVSWLEYRSTEAASRKSRWSSFACLASYPHLFGLICSLFLRADAAIQFMHTSQELTFRLSLENIVPYLCIAKELEFADVTALIEWALCKNFEEFAATMEFAELSCRQLKRLLVRDDLVVTSEVTVFRSLVTWLNAQKLDRAARQLMFEDLFALIRLLQVPANFLPSMLSEYSDCSASSKCQDLIQRAHHINNGSQTSIPEAKEMLTASFSRKPRTYRDSGRPVPFVLSELPFSSDQYVLVTYSMKQDAWNAVSRMSIRCNASVVGFGDFIYAFADEDRSRNWSVQIFTPNTGEYRQGSEVPAGDPCRWAIVLDKRIFVASTTKCSSLYDPLSDMWSEGPGFKNSLPISCLISVRERHVVALHTRGKNAKAFYWSTTLVETDHNGQPMQAKEWTDMPSPNFRPLVACGIELNGRIFLAAEGNQLAMFISKHDALPDAWIPVGQWTILSALHFEGYSLNFILTAGDIYVMGNGEVGPNYMENAAVFLPAVEDRRPGSVSQSSSANSMSSWRWWSLEKFPSWCAYKYGGVLFRNQSTKSN</sequence>
<dbReference type="Pfam" id="PF00651">
    <property type="entry name" value="BTB"/>
    <property type="match status" value="1"/>
</dbReference>
<dbReference type="SUPFAM" id="SSF117281">
    <property type="entry name" value="Kelch motif"/>
    <property type="match status" value="1"/>
</dbReference>
<dbReference type="InterPro" id="IPR015915">
    <property type="entry name" value="Kelch-typ_b-propeller"/>
</dbReference>
<dbReference type="EMBL" id="GEEE01024215">
    <property type="protein sequence ID" value="JAP39010.1"/>
    <property type="molecule type" value="Transcribed_RNA"/>
</dbReference>
<dbReference type="InterPro" id="IPR011705">
    <property type="entry name" value="BACK"/>
</dbReference>
<dbReference type="SMART" id="SM00875">
    <property type="entry name" value="BACK"/>
    <property type="match status" value="2"/>
</dbReference>
<proteinExistence type="predicted"/>
<reference evidence="4" key="1">
    <citation type="submission" date="2016-01" db="EMBL/GenBank/DDBJ databases">
        <title>Reference transcriptome for the parasite Schistocephalus solidus: insights into the molecular evolution of parasitism.</title>
        <authorList>
            <person name="Hebert F.O."/>
            <person name="Grambauer S."/>
            <person name="Barber I."/>
            <person name="Landry C.R."/>
            <person name="Aubin-Horth N."/>
        </authorList>
    </citation>
    <scope>NUCLEOTIDE SEQUENCE</scope>
</reference>
<name>A0A0X3NI63_SCHSO</name>
<dbReference type="SUPFAM" id="SSF54695">
    <property type="entry name" value="POZ domain"/>
    <property type="match status" value="1"/>
</dbReference>
<feature type="domain" description="BTB" evidence="3">
    <location>
        <begin position="26"/>
        <end position="91"/>
    </location>
</feature>
<dbReference type="PROSITE" id="PS50097">
    <property type="entry name" value="BTB"/>
    <property type="match status" value="1"/>
</dbReference>
<evidence type="ECO:0000259" key="3">
    <source>
        <dbReference type="PROSITE" id="PS50097"/>
    </source>
</evidence>
<dbReference type="Gene3D" id="1.25.40.420">
    <property type="match status" value="2"/>
</dbReference>
<protein>
    <recommendedName>
        <fullName evidence="3">BTB domain-containing protein</fullName>
    </recommendedName>
</protein>
<accession>A0A0X3NI63</accession>
<dbReference type="Pfam" id="PF07707">
    <property type="entry name" value="BACK"/>
    <property type="match status" value="2"/>
</dbReference>
<dbReference type="InterPro" id="IPR000210">
    <property type="entry name" value="BTB/POZ_dom"/>
</dbReference>
<keyword evidence="1" id="KW-0880">Kelch repeat</keyword>
<dbReference type="InterPro" id="IPR011333">
    <property type="entry name" value="SKP1/BTB/POZ_sf"/>
</dbReference>
<evidence type="ECO:0000313" key="4">
    <source>
        <dbReference type="EMBL" id="JAP39010.1"/>
    </source>
</evidence>
<evidence type="ECO:0000256" key="2">
    <source>
        <dbReference type="ARBA" id="ARBA00022737"/>
    </source>
</evidence>
<dbReference type="AlphaFoldDB" id="A0A0X3NI63"/>
<dbReference type="Gene3D" id="2.120.10.80">
    <property type="entry name" value="Kelch-type beta propeller"/>
    <property type="match status" value="1"/>
</dbReference>
<dbReference type="SMART" id="SM00225">
    <property type="entry name" value="BTB"/>
    <property type="match status" value="1"/>
</dbReference>
<gene>
    <name evidence="4" type="ORF">TR85843</name>
</gene>